<dbReference type="OrthoDB" id="9767864at2"/>
<sequence>MANYRSPGVYVEEISTLPPSIAEVESAVPAFIGYTQIATNLATDDLAGVPTPINSMADYIQYFGGPDVESAANLTIAVDEQQSGGKTTGYTAKLTFANSGMSKHILYHAVKLYFANGGTRCYIVSVGKYSGNVSETDLEAGLTTLGTTEGPTILLCPEAISSNTPNTFNQAMLLQAATLGDRFAIIDTATTTVPKSTSSVAADTSATITPLPAGQPESSYGAVYYPFLQTSYNHNFNFDALTITTYTVNGAVPSPASPNAGVALGSLKTTVSLLYNAILAQYQGYFITLPPSAAIAGVYCNVDATRGVWKAPANVSLNAVNKAVVSVTRGEQDLLNINDQSGKSVNAILNSPNFGTLVMGARTLDGNDNEWKYVNVRRFFITVEQSIKNSTASFVFEPNTSATWVKVQAMISNYLFLKWRDGALAGAKSDQAYFVNVGLGSTMTSLDILEGRMIIEIGMAVARPAEFVVLRFEQMLQTS</sequence>
<protein>
    <submittedName>
        <fullName evidence="3">Phage tail sheath family protein</fullName>
    </submittedName>
</protein>
<dbReference type="PANTHER" id="PTHR35861:SF1">
    <property type="entry name" value="PHAGE TAIL SHEATH PROTEIN"/>
    <property type="match status" value="1"/>
</dbReference>
<dbReference type="Pfam" id="PF17482">
    <property type="entry name" value="Phage_sheath_1C"/>
    <property type="match status" value="1"/>
</dbReference>
<gene>
    <name evidence="3" type="ORF">FSB76_19370</name>
</gene>
<dbReference type="Gene3D" id="3.40.50.11780">
    <property type="match status" value="1"/>
</dbReference>
<dbReference type="InterPro" id="IPR052042">
    <property type="entry name" value="Tail_sheath_structural"/>
</dbReference>
<accession>A0A5B8W2J0</accession>
<dbReference type="RefSeq" id="WP_147056192.1">
    <property type="nucleotide sequence ID" value="NZ_CP042437.1"/>
</dbReference>
<evidence type="ECO:0000256" key="1">
    <source>
        <dbReference type="ARBA" id="ARBA00008005"/>
    </source>
</evidence>
<proteinExistence type="inferred from homology"/>
<dbReference type="AlphaFoldDB" id="A0A5B8W2J0"/>
<evidence type="ECO:0000313" key="3">
    <source>
        <dbReference type="EMBL" id="QEC77991.1"/>
    </source>
</evidence>
<reference evidence="3 4" key="1">
    <citation type="journal article" date="2013" name="J. Microbiol.">
        <title>Mucilaginibacter ginsenosidivorax sp. nov., with ginsenoside converting activity isolated from sediment.</title>
        <authorList>
            <person name="Kim J.K."/>
            <person name="Choi T.E."/>
            <person name="Liu Q.M."/>
            <person name="Park H.Y."/>
            <person name="Yi T.H."/>
            <person name="Yoon M.H."/>
            <person name="Kim S.C."/>
            <person name="Im W.T."/>
        </authorList>
    </citation>
    <scope>NUCLEOTIDE SEQUENCE [LARGE SCALE GENOMIC DNA]</scope>
    <source>
        <strain evidence="3 4">KHI28</strain>
    </source>
</reference>
<organism evidence="3 4">
    <name type="scientific">Mucilaginibacter ginsenosidivorax</name>
    <dbReference type="NCBI Taxonomy" id="862126"/>
    <lineage>
        <taxon>Bacteria</taxon>
        <taxon>Pseudomonadati</taxon>
        <taxon>Bacteroidota</taxon>
        <taxon>Sphingobacteriia</taxon>
        <taxon>Sphingobacteriales</taxon>
        <taxon>Sphingobacteriaceae</taxon>
        <taxon>Mucilaginibacter</taxon>
    </lineage>
</organism>
<keyword evidence="4" id="KW-1185">Reference proteome</keyword>
<evidence type="ECO:0000313" key="4">
    <source>
        <dbReference type="Proteomes" id="UP000321362"/>
    </source>
</evidence>
<dbReference type="InterPro" id="IPR020287">
    <property type="entry name" value="Tail_sheath_C"/>
</dbReference>
<evidence type="ECO:0000259" key="2">
    <source>
        <dbReference type="Pfam" id="PF17482"/>
    </source>
</evidence>
<dbReference type="PANTHER" id="PTHR35861">
    <property type="match status" value="1"/>
</dbReference>
<name>A0A5B8W2J0_9SPHI</name>
<dbReference type="EMBL" id="CP042437">
    <property type="protein sequence ID" value="QEC77991.1"/>
    <property type="molecule type" value="Genomic_DNA"/>
</dbReference>
<dbReference type="Proteomes" id="UP000321362">
    <property type="component" value="Chromosome"/>
</dbReference>
<dbReference type="KEGG" id="mgk:FSB76_19370"/>
<feature type="domain" description="Tail sheath protein C-terminal" evidence="2">
    <location>
        <begin position="368"/>
        <end position="473"/>
    </location>
</feature>
<comment type="similarity">
    <text evidence="1">Belongs to the myoviridae tail sheath protein family.</text>
</comment>